<protein>
    <submittedName>
        <fullName evidence="1">Forkhead box protein</fullName>
    </submittedName>
</protein>
<dbReference type="Proteomes" id="UP000736583">
    <property type="component" value="Unassembled WGS sequence"/>
</dbReference>
<comment type="caution">
    <text evidence="1">The sequence shown here is derived from an EMBL/GenBank/DDBJ whole genome shotgun (WGS) entry which is preliminary data.</text>
</comment>
<evidence type="ECO:0000313" key="2">
    <source>
        <dbReference type="Proteomes" id="UP000736583"/>
    </source>
</evidence>
<evidence type="ECO:0000313" key="1">
    <source>
        <dbReference type="EMBL" id="MBU5592014.1"/>
    </source>
</evidence>
<proteinExistence type="predicted"/>
<gene>
    <name evidence="1" type="ORF">KQI89_09555</name>
</gene>
<dbReference type="EMBL" id="JAHLQL010000002">
    <property type="protein sequence ID" value="MBU5592014.1"/>
    <property type="molecule type" value="Genomic_DNA"/>
</dbReference>
<accession>A0ABS6F2B6</accession>
<reference evidence="1 2" key="1">
    <citation type="submission" date="2021-06" db="EMBL/GenBank/DDBJ databases">
        <authorList>
            <person name="Sun Q."/>
            <person name="Li D."/>
        </authorList>
    </citation>
    <scope>NUCLEOTIDE SEQUENCE [LARGE SCALE GENOMIC DNA]</scope>
    <source>
        <strain evidence="1 2">MSJ-4</strain>
    </source>
</reference>
<sequence length="34" mass="3837">MHIVEAIKASEKGLTLDEIYDYLLTLAPIGYDKL</sequence>
<organism evidence="1 2">
    <name type="scientific">Clostridium simiarum</name>
    <dbReference type="NCBI Taxonomy" id="2841506"/>
    <lineage>
        <taxon>Bacteria</taxon>
        <taxon>Bacillati</taxon>
        <taxon>Bacillota</taxon>
        <taxon>Clostridia</taxon>
        <taxon>Eubacteriales</taxon>
        <taxon>Clostridiaceae</taxon>
        <taxon>Clostridium</taxon>
    </lineage>
</organism>
<keyword evidence="2" id="KW-1185">Reference proteome</keyword>
<name>A0ABS6F2B6_9CLOT</name>